<gene>
    <name evidence="2" type="primary">Necator_chrV.g18729</name>
    <name evidence="2" type="ORF">RB195_013938</name>
</gene>
<accession>A0ABR1DXZ0</accession>
<feature type="region of interest" description="Disordered" evidence="1">
    <location>
        <begin position="1"/>
        <end position="40"/>
    </location>
</feature>
<proteinExistence type="predicted"/>
<evidence type="ECO:0000313" key="3">
    <source>
        <dbReference type="Proteomes" id="UP001303046"/>
    </source>
</evidence>
<feature type="region of interest" description="Disordered" evidence="1">
    <location>
        <begin position="59"/>
        <end position="103"/>
    </location>
</feature>
<evidence type="ECO:0000313" key="2">
    <source>
        <dbReference type="EMBL" id="KAK6755264.1"/>
    </source>
</evidence>
<comment type="caution">
    <text evidence="2">The sequence shown here is derived from an EMBL/GenBank/DDBJ whole genome shotgun (WGS) entry which is preliminary data.</text>
</comment>
<evidence type="ECO:0000256" key="1">
    <source>
        <dbReference type="SAM" id="MobiDB-lite"/>
    </source>
</evidence>
<dbReference type="EMBL" id="JAVFWL010000005">
    <property type="protein sequence ID" value="KAK6755264.1"/>
    <property type="molecule type" value="Genomic_DNA"/>
</dbReference>
<reference evidence="2 3" key="1">
    <citation type="submission" date="2023-08" db="EMBL/GenBank/DDBJ databases">
        <title>A Necator americanus chromosomal reference genome.</title>
        <authorList>
            <person name="Ilik V."/>
            <person name="Petrzelkova K.J."/>
            <person name="Pardy F."/>
            <person name="Fuh T."/>
            <person name="Niatou-Singa F.S."/>
            <person name="Gouil Q."/>
            <person name="Baker L."/>
            <person name="Ritchie M.E."/>
            <person name="Jex A.R."/>
            <person name="Gazzola D."/>
            <person name="Li H."/>
            <person name="Toshio Fujiwara R."/>
            <person name="Zhan B."/>
            <person name="Aroian R.V."/>
            <person name="Pafco B."/>
            <person name="Schwarz E.M."/>
        </authorList>
    </citation>
    <scope>NUCLEOTIDE SEQUENCE [LARGE SCALE GENOMIC DNA]</scope>
    <source>
        <strain evidence="2 3">Aroian</strain>
        <tissue evidence="2">Whole animal</tissue>
    </source>
</reference>
<sequence length="103" mass="11371">MTDSATGSGTKVAPSVYHHPKERSPVLFRRPSGPNDLARFRPSSKTELELAIAGVRKDAIPEERDDEDISEISSRNDKVATVAPPPPQLKVLQPPRIQTEFIQ</sequence>
<organism evidence="2 3">
    <name type="scientific">Necator americanus</name>
    <name type="common">Human hookworm</name>
    <dbReference type="NCBI Taxonomy" id="51031"/>
    <lineage>
        <taxon>Eukaryota</taxon>
        <taxon>Metazoa</taxon>
        <taxon>Ecdysozoa</taxon>
        <taxon>Nematoda</taxon>
        <taxon>Chromadorea</taxon>
        <taxon>Rhabditida</taxon>
        <taxon>Rhabditina</taxon>
        <taxon>Rhabditomorpha</taxon>
        <taxon>Strongyloidea</taxon>
        <taxon>Ancylostomatidae</taxon>
        <taxon>Bunostominae</taxon>
        <taxon>Necator</taxon>
    </lineage>
</organism>
<protein>
    <submittedName>
        <fullName evidence="2">Uncharacterized protein</fullName>
    </submittedName>
</protein>
<keyword evidence="3" id="KW-1185">Reference proteome</keyword>
<dbReference type="Proteomes" id="UP001303046">
    <property type="component" value="Unassembled WGS sequence"/>
</dbReference>
<name>A0ABR1DXZ0_NECAM</name>